<reference evidence="2" key="1">
    <citation type="submission" date="2020-02" db="EMBL/GenBank/DDBJ databases">
        <authorList>
            <person name="Meier V. D."/>
        </authorList>
    </citation>
    <scope>NUCLEOTIDE SEQUENCE</scope>
    <source>
        <strain evidence="2">AVDCRST_MAG05</strain>
    </source>
</reference>
<evidence type="ECO:0000256" key="1">
    <source>
        <dbReference type="SAM" id="MobiDB-lite"/>
    </source>
</evidence>
<organism evidence="2">
    <name type="scientific">uncultured Rubrobacteraceae bacterium</name>
    <dbReference type="NCBI Taxonomy" id="349277"/>
    <lineage>
        <taxon>Bacteria</taxon>
        <taxon>Bacillati</taxon>
        <taxon>Actinomycetota</taxon>
        <taxon>Rubrobacteria</taxon>
        <taxon>Rubrobacterales</taxon>
        <taxon>Rubrobacteraceae</taxon>
        <taxon>environmental samples</taxon>
    </lineage>
</organism>
<dbReference type="EMBL" id="CADCVM010000547">
    <property type="protein sequence ID" value="CAA9538767.1"/>
    <property type="molecule type" value="Genomic_DNA"/>
</dbReference>
<dbReference type="EC" id="2.4.1.-" evidence="2"/>
<feature type="compositionally biased region" description="Basic and acidic residues" evidence="1">
    <location>
        <begin position="164"/>
        <end position="173"/>
    </location>
</feature>
<feature type="non-terminal residue" evidence="2">
    <location>
        <position position="195"/>
    </location>
</feature>
<feature type="non-terminal residue" evidence="2">
    <location>
        <position position="1"/>
    </location>
</feature>
<feature type="compositionally biased region" description="Low complexity" evidence="1">
    <location>
        <begin position="185"/>
        <end position="195"/>
    </location>
</feature>
<feature type="compositionally biased region" description="Basic residues" evidence="1">
    <location>
        <begin position="99"/>
        <end position="119"/>
    </location>
</feature>
<keyword evidence="2" id="KW-0808">Transferase</keyword>
<name>A0A6J4U4W4_9ACTN</name>
<proteinExistence type="predicted"/>
<gene>
    <name evidence="2" type="ORF">AVDCRST_MAG05-5157</name>
</gene>
<dbReference type="AlphaFoldDB" id="A0A6J4U4W4"/>
<feature type="region of interest" description="Disordered" evidence="1">
    <location>
        <begin position="1"/>
        <end position="195"/>
    </location>
</feature>
<feature type="compositionally biased region" description="Basic residues" evidence="1">
    <location>
        <begin position="22"/>
        <end position="36"/>
    </location>
</feature>
<keyword evidence="2" id="KW-0328">Glycosyltransferase</keyword>
<sequence length="195" mass="21444">EGCRRRGGRLRARGAGRSVERRFRRPYPRVLRRRARGAAGEDPGIPRARGRRDAQEHAVCRARARGRRDNGQRGAAAHRQHAAAVGWGVLHARPPARPPLRRGRRGRRQRPGGRGRGPSRRFGGEPLLCRAGGLDRPRRGGWGRGVGLGRGRGRRGGAGRGQGRARDQRERRAQGRGGVRGRGRGVAVRRQGGRL</sequence>
<evidence type="ECO:0000313" key="2">
    <source>
        <dbReference type="EMBL" id="CAA9538767.1"/>
    </source>
</evidence>
<feature type="compositionally biased region" description="Basic residues" evidence="1">
    <location>
        <begin position="1"/>
        <end position="14"/>
    </location>
</feature>
<feature type="compositionally biased region" description="Gly residues" evidence="1">
    <location>
        <begin position="140"/>
        <end position="150"/>
    </location>
</feature>
<dbReference type="GO" id="GO:0016757">
    <property type="term" value="F:glycosyltransferase activity"/>
    <property type="evidence" value="ECO:0007669"/>
    <property type="project" value="UniProtKB-KW"/>
</dbReference>
<protein>
    <submittedName>
        <fullName evidence="2">Lipid carrier: UDP-N-acetylgalactosaminyltransferase</fullName>
        <ecNumber evidence="2">2.4.1.-</ecNumber>
    </submittedName>
</protein>
<accession>A0A6J4U4W4</accession>